<comment type="caution">
    <text evidence="1">The sequence shown here is derived from an EMBL/GenBank/DDBJ whole genome shotgun (WGS) entry which is preliminary data.</text>
</comment>
<dbReference type="EMBL" id="AFME02000398">
    <property type="protein sequence ID" value="EMG08257.1"/>
    <property type="molecule type" value="Genomic_DNA"/>
</dbReference>
<evidence type="ECO:0000313" key="1">
    <source>
        <dbReference type="EMBL" id="EMG08257.1"/>
    </source>
</evidence>
<organism evidence="1 2">
    <name type="scientific">Leptospira interrogans serovar Grippotyphosa str. LT2186</name>
    <dbReference type="NCBI Taxonomy" id="1001599"/>
    <lineage>
        <taxon>Bacteria</taxon>
        <taxon>Pseudomonadati</taxon>
        <taxon>Spirochaetota</taxon>
        <taxon>Spirochaetia</taxon>
        <taxon>Leptospirales</taxon>
        <taxon>Leptospiraceae</taxon>
        <taxon>Leptospira</taxon>
    </lineage>
</organism>
<evidence type="ECO:0000313" key="2">
    <source>
        <dbReference type="Proteomes" id="UP000011776"/>
    </source>
</evidence>
<dbReference type="AlphaFoldDB" id="M3HX73"/>
<name>M3HX73_LEPIR</name>
<sequence length="80" mass="9022">MNIAASYSLAEKSGQVVLSDGQLLTKDRYAYEKEGFTRGLILILILDAFLGYKFENWEIVPNVNVSYRDKEVSGGVTIRF</sequence>
<gene>
    <name evidence="1" type="ORF">LEP1GSC151_0432</name>
</gene>
<dbReference type="BioCyc" id="LINT1001599:G11K9-5206-MONOMER"/>
<dbReference type="Proteomes" id="UP000011776">
    <property type="component" value="Unassembled WGS sequence"/>
</dbReference>
<proteinExistence type="predicted"/>
<reference evidence="1 2" key="1">
    <citation type="submission" date="2013-02" db="EMBL/GenBank/DDBJ databases">
        <authorList>
            <person name="Harkins D.M."/>
            <person name="Durkin A.S."/>
            <person name="Brinkac L.M."/>
            <person name="Haft D.H."/>
            <person name="Selengut J.D."/>
            <person name="Sanka R."/>
            <person name="DePew J."/>
            <person name="Purushe J."/>
            <person name="Tulsiani S.M."/>
            <person name="Graham G.C."/>
            <person name="Burns M.-A."/>
            <person name="Dohnt M.F."/>
            <person name="Smythe L.D."/>
            <person name="McKay D.B."/>
            <person name="Craig S.B."/>
            <person name="Vinetz J.M."/>
            <person name="Sutton G.G."/>
            <person name="Nierman W.C."/>
            <person name="Fouts D.E."/>
        </authorList>
    </citation>
    <scope>NUCLEOTIDE SEQUENCE [LARGE SCALE GENOMIC DNA]</scope>
    <source>
        <strain evidence="1 2">LT2186</strain>
    </source>
</reference>
<accession>M3HX73</accession>
<protein>
    <submittedName>
        <fullName evidence="1">Uncharacterized protein</fullName>
    </submittedName>
</protein>